<proteinExistence type="predicted"/>
<reference evidence="1 2" key="1">
    <citation type="submission" date="2015-12" db="EMBL/GenBank/DDBJ databases">
        <title>Draft genome sequence of Moniliophthora roreri, the causal agent of frosty pod rot of cacao.</title>
        <authorList>
            <person name="Aime M.C."/>
            <person name="Diaz-Valderrama J.R."/>
            <person name="Kijpornyongpan T."/>
            <person name="Phillips-Mora W."/>
        </authorList>
    </citation>
    <scope>NUCLEOTIDE SEQUENCE [LARGE SCALE GENOMIC DNA]</scope>
    <source>
        <strain evidence="1 2">MCA 2952</strain>
    </source>
</reference>
<comment type="caution">
    <text evidence="1">The sequence shown here is derived from an EMBL/GenBank/DDBJ whole genome shotgun (WGS) entry which is preliminary data.</text>
</comment>
<dbReference type="EMBL" id="LATX01001355">
    <property type="protein sequence ID" value="KTB42298.1"/>
    <property type="molecule type" value="Genomic_DNA"/>
</dbReference>
<evidence type="ECO:0000313" key="1">
    <source>
        <dbReference type="EMBL" id="KTB42298.1"/>
    </source>
</evidence>
<gene>
    <name evidence="1" type="ORF">WG66_5124</name>
</gene>
<protein>
    <submittedName>
        <fullName evidence="1">Uncharacterized protein</fullName>
    </submittedName>
</protein>
<dbReference type="AlphaFoldDB" id="A0A0W0G176"/>
<evidence type="ECO:0000313" key="2">
    <source>
        <dbReference type="Proteomes" id="UP000054988"/>
    </source>
</evidence>
<organism evidence="1 2">
    <name type="scientific">Moniliophthora roreri</name>
    <name type="common">Frosty pod rot fungus</name>
    <name type="synonym">Monilia roreri</name>
    <dbReference type="NCBI Taxonomy" id="221103"/>
    <lineage>
        <taxon>Eukaryota</taxon>
        <taxon>Fungi</taxon>
        <taxon>Dikarya</taxon>
        <taxon>Basidiomycota</taxon>
        <taxon>Agaricomycotina</taxon>
        <taxon>Agaricomycetes</taxon>
        <taxon>Agaricomycetidae</taxon>
        <taxon>Agaricales</taxon>
        <taxon>Marasmiineae</taxon>
        <taxon>Marasmiaceae</taxon>
        <taxon>Moniliophthora</taxon>
    </lineage>
</organism>
<sequence>MSGYVLRPVIRDPYEHWY</sequence>
<name>A0A0W0G176_MONRR</name>
<accession>A0A0W0G176</accession>
<dbReference type="Proteomes" id="UP000054988">
    <property type="component" value="Unassembled WGS sequence"/>
</dbReference>